<feature type="domain" description="Amino acid permease/ SLC12A" evidence="8">
    <location>
        <begin position="24"/>
        <end position="472"/>
    </location>
</feature>
<dbReference type="AlphaFoldDB" id="A0A0R1PEU9"/>
<sequence length="484" mass="53831">MEGRVEMNTDQSNGHIHHTLQTRHLSMIALGGTIGTGLFIASGSAITTAGPGGSLIAYFIMGIMVYFLMTSLAEMATYNPRSGSFTEYATRYVDPALGFAMGWNYWFCGAITVALELSTVGIVMNFWFPHVPSWIFSIVAFIIIFTINYFSVRTYGETEFWLALLKVAAVIIFVIVGIAVILGWLGGHSAIGLKNFTYKQAPFVHGVPGIISAFVVSGFSFQGTEMVGIAAGESADPKHSVPTAIHATFWRILLFYICTIFVIACILPYTNKNLLSSDVTDIIKSPFTLIFQYAGLRYAAGIMNFVILIAVLSSANSWLYAITRITYSQSMDGFLWKRLRRINHRGVPIISFLAMSFLSLALWALQFIGPNVYNYLISASSLGGFMEWLGIAIAHYRFRRGFIKQGHILDELNYHAGLFPFGPIFAFILCVLVIAGQNIDAFIKLDWSNILITYMSVPLFIIVYLGYKWICHSHLVPLTEMKLK</sequence>
<evidence type="ECO:0000256" key="5">
    <source>
        <dbReference type="ARBA" id="ARBA00022989"/>
    </source>
</evidence>
<dbReference type="FunFam" id="1.20.1740.10:FF:000001">
    <property type="entry name" value="Amino acid permease"/>
    <property type="match status" value="1"/>
</dbReference>
<dbReference type="EMBL" id="AZER01000005">
    <property type="protein sequence ID" value="KRL28533.1"/>
    <property type="molecule type" value="Genomic_DNA"/>
</dbReference>
<dbReference type="Pfam" id="PF00324">
    <property type="entry name" value="AA_permease"/>
    <property type="match status" value="1"/>
</dbReference>
<dbReference type="GO" id="GO:0016020">
    <property type="term" value="C:membrane"/>
    <property type="evidence" value="ECO:0007669"/>
    <property type="project" value="UniProtKB-SubCell"/>
</dbReference>
<keyword evidence="3 7" id="KW-0812">Transmembrane</keyword>
<dbReference type="Proteomes" id="UP000051445">
    <property type="component" value="Unassembled WGS sequence"/>
</dbReference>
<name>A0A0R1PEU9_9LACO</name>
<accession>A0A0R1PEU9</accession>
<feature type="transmembrane region" description="Helical" evidence="7">
    <location>
        <begin position="55"/>
        <end position="73"/>
    </location>
</feature>
<proteinExistence type="predicted"/>
<dbReference type="InterPro" id="IPR050524">
    <property type="entry name" value="APC_YAT"/>
</dbReference>
<feature type="transmembrane region" description="Helical" evidence="7">
    <location>
        <begin position="347"/>
        <end position="369"/>
    </location>
</feature>
<evidence type="ECO:0000256" key="3">
    <source>
        <dbReference type="ARBA" id="ARBA00022692"/>
    </source>
</evidence>
<evidence type="ECO:0000313" key="9">
    <source>
        <dbReference type="EMBL" id="KRL28533.1"/>
    </source>
</evidence>
<evidence type="ECO:0000313" key="10">
    <source>
        <dbReference type="Proteomes" id="UP000051445"/>
    </source>
</evidence>
<evidence type="ECO:0000256" key="1">
    <source>
        <dbReference type="ARBA" id="ARBA00004141"/>
    </source>
</evidence>
<feature type="transmembrane region" description="Helical" evidence="7">
    <location>
        <begin position="375"/>
        <end position="396"/>
    </location>
</feature>
<organism evidence="9 10">
    <name type="scientific">Limosilactobacillus frumenti DSM 13145</name>
    <dbReference type="NCBI Taxonomy" id="1423746"/>
    <lineage>
        <taxon>Bacteria</taxon>
        <taxon>Bacillati</taxon>
        <taxon>Bacillota</taxon>
        <taxon>Bacilli</taxon>
        <taxon>Lactobacillales</taxon>
        <taxon>Lactobacillaceae</taxon>
        <taxon>Limosilactobacillus</taxon>
    </lineage>
</organism>
<feature type="transmembrane region" description="Helical" evidence="7">
    <location>
        <begin position="298"/>
        <end position="321"/>
    </location>
</feature>
<gene>
    <name evidence="9" type="ORF">FD27_GL000048</name>
</gene>
<keyword evidence="4" id="KW-0029">Amino-acid transport</keyword>
<comment type="subcellular location">
    <subcellularLocation>
        <location evidence="1">Membrane</location>
        <topology evidence="1">Multi-pass membrane protein</topology>
    </subcellularLocation>
</comment>
<dbReference type="Gene3D" id="1.20.1740.10">
    <property type="entry name" value="Amino acid/polyamine transporter I"/>
    <property type="match status" value="1"/>
</dbReference>
<feature type="transmembrane region" description="Helical" evidence="7">
    <location>
        <begin position="164"/>
        <end position="186"/>
    </location>
</feature>
<dbReference type="PIRSF" id="PIRSF006060">
    <property type="entry name" value="AA_transporter"/>
    <property type="match status" value="1"/>
</dbReference>
<keyword evidence="10" id="KW-1185">Reference proteome</keyword>
<dbReference type="PANTHER" id="PTHR43341:SF1">
    <property type="entry name" value="GENERAL AMINO-ACID PERMEASE GAP1"/>
    <property type="match status" value="1"/>
</dbReference>
<comment type="caution">
    <text evidence="9">The sequence shown here is derived from an EMBL/GenBank/DDBJ whole genome shotgun (WGS) entry which is preliminary data.</text>
</comment>
<feature type="transmembrane region" description="Helical" evidence="7">
    <location>
        <begin position="447"/>
        <end position="467"/>
    </location>
</feature>
<evidence type="ECO:0000259" key="8">
    <source>
        <dbReference type="Pfam" id="PF00324"/>
    </source>
</evidence>
<dbReference type="PANTHER" id="PTHR43341">
    <property type="entry name" value="AMINO ACID PERMEASE"/>
    <property type="match status" value="1"/>
</dbReference>
<evidence type="ECO:0000256" key="2">
    <source>
        <dbReference type="ARBA" id="ARBA00022448"/>
    </source>
</evidence>
<evidence type="ECO:0000256" key="7">
    <source>
        <dbReference type="SAM" id="Phobius"/>
    </source>
</evidence>
<keyword evidence="6 7" id="KW-0472">Membrane</keyword>
<evidence type="ECO:0000256" key="4">
    <source>
        <dbReference type="ARBA" id="ARBA00022970"/>
    </source>
</evidence>
<feature type="transmembrane region" description="Helical" evidence="7">
    <location>
        <begin position="134"/>
        <end position="152"/>
    </location>
</feature>
<feature type="transmembrane region" description="Helical" evidence="7">
    <location>
        <begin position="27"/>
        <end position="49"/>
    </location>
</feature>
<feature type="transmembrane region" description="Helical" evidence="7">
    <location>
        <begin position="417"/>
        <end position="435"/>
    </location>
</feature>
<feature type="transmembrane region" description="Helical" evidence="7">
    <location>
        <begin position="252"/>
        <end position="270"/>
    </location>
</feature>
<keyword evidence="5 7" id="KW-1133">Transmembrane helix</keyword>
<keyword evidence="2" id="KW-0813">Transport</keyword>
<dbReference type="InterPro" id="IPR004840">
    <property type="entry name" value="Amino_acid_permease_CS"/>
</dbReference>
<dbReference type="InterPro" id="IPR004841">
    <property type="entry name" value="AA-permease/SLC12A_dom"/>
</dbReference>
<dbReference type="GO" id="GO:0015171">
    <property type="term" value="F:amino acid transmembrane transporter activity"/>
    <property type="evidence" value="ECO:0007669"/>
    <property type="project" value="TreeGrafter"/>
</dbReference>
<protein>
    <submittedName>
        <fullName evidence="9">Lysine-specific permease</fullName>
    </submittedName>
</protein>
<dbReference type="PATRIC" id="fig|1423746.3.peg.50"/>
<feature type="transmembrane region" description="Helical" evidence="7">
    <location>
        <begin position="206"/>
        <end position="231"/>
    </location>
</feature>
<dbReference type="PROSITE" id="PS00218">
    <property type="entry name" value="AMINO_ACID_PERMEASE_1"/>
    <property type="match status" value="1"/>
</dbReference>
<evidence type="ECO:0000256" key="6">
    <source>
        <dbReference type="ARBA" id="ARBA00023136"/>
    </source>
</evidence>
<reference evidence="9 10" key="1">
    <citation type="journal article" date="2015" name="Genome Announc.">
        <title>Expanding the biotechnology potential of lactobacilli through comparative genomics of 213 strains and associated genera.</title>
        <authorList>
            <person name="Sun Z."/>
            <person name="Harris H.M."/>
            <person name="McCann A."/>
            <person name="Guo C."/>
            <person name="Argimon S."/>
            <person name="Zhang W."/>
            <person name="Yang X."/>
            <person name="Jeffery I.B."/>
            <person name="Cooney J.C."/>
            <person name="Kagawa T.F."/>
            <person name="Liu W."/>
            <person name="Song Y."/>
            <person name="Salvetti E."/>
            <person name="Wrobel A."/>
            <person name="Rasinkangas P."/>
            <person name="Parkhill J."/>
            <person name="Rea M.C."/>
            <person name="O'Sullivan O."/>
            <person name="Ritari J."/>
            <person name="Douillard F.P."/>
            <person name="Paul Ross R."/>
            <person name="Yang R."/>
            <person name="Briner A.E."/>
            <person name="Felis G.E."/>
            <person name="de Vos W.M."/>
            <person name="Barrangou R."/>
            <person name="Klaenhammer T.R."/>
            <person name="Caufield P.W."/>
            <person name="Cui Y."/>
            <person name="Zhang H."/>
            <person name="O'Toole P.W."/>
        </authorList>
    </citation>
    <scope>NUCLEOTIDE SEQUENCE [LARGE SCALE GENOMIC DNA]</scope>
    <source>
        <strain evidence="9 10">DSM 13145</strain>
    </source>
</reference>